<proteinExistence type="predicted"/>
<dbReference type="Gramene" id="Mp7g13570.1">
    <property type="protein sequence ID" value="Mp7g13570.1.cds1"/>
    <property type="gene ID" value="Mp7g13570"/>
</dbReference>
<evidence type="ECO:0000313" key="2">
    <source>
        <dbReference type="Proteomes" id="UP000244005"/>
    </source>
</evidence>
<keyword evidence="2" id="KW-1185">Reference proteome</keyword>
<dbReference type="EMBL" id="KZ772681">
    <property type="protein sequence ID" value="PTQ46922.1"/>
    <property type="molecule type" value="Genomic_DNA"/>
</dbReference>
<name>A0A2R6XLF4_MARPO</name>
<evidence type="ECO:0000313" key="1">
    <source>
        <dbReference type="EMBL" id="PTQ46922.1"/>
    </source>
</evidence>
<reference evidence="2" key="1">
    <citation type="journal article" date="2017" name="Cell">
        <title>Insights into land plant evolution garnered from the Marchantia polymorpha genome.</title>
        <authorList>
            <person name="Bowman J.L."/>
            <person name="Kohchi T."/>
            <person name="Yamato K.T."/>
            <person name="Jenkins J."/>
            <person name="Shu S."/>
            <person name="Ishizaki K."/>
            <person name="Yamaoka S."/>
            <person name="Nishihama R."/>
            <person name="Nakamura Y."/>
            <person name="Berger F."/>
            <person name="Adam C."/>
            <person name="Aki S.S."/>
            <person name="Althoff F."/>
            <person name="Araki T."/>
            <person name="Arteaga-Vazquez M.A."/>
            <person name="Balasubrmanian S."/>
            <person name="Barry K."/>
            <person name="Bauer D."/>
            <person name="Boehm C.R."/>
            <person name="Briginshaw L."/>
            <person name="Caballero-Perez J."/>
            <person name="Catarino B."/>
            <person name="Chen F."/>
            <person name="Chiyoda S."/>
            <person name="Chovatia M."/>
            <person name="Davies K.M."/>
            <person name="Delmans M."/>
            <person name="Demura T."/>
            <person name="Dierschke T."/>
            <person name="Dolan L."/>
            <person name="Dorantes-Acosta A.E."/>
            <person name="Eklund D.M."/>
            <person name="Florent S.N."/>
            <person name="Flores-Sandoval E."/>
            <person name="Fujiyama A."/>
            <person name="Fukuzawa H."/>
            <person name="Galik B."/>
            <person name="Grimanelli D."/>
            <person name="Grimwood J."/>
            <person name="Grossniklaus U."/>
            <person name="Hamada T."/>
            <person name="Haseloff J."/>
            <person name="Hetherington A.J."/>
            <person name="Higo A."/>
            <person name="Hirakawa Y."/>
            <person name="Hundley H.N."/>
            <person name="Ikeda Y."/>
            <person name="Inoue K."/>
            <person name="Inoue S.I."/>
            <person name="Ishida S."/>
            <person name="Jia Q."/>
            <person name="Kakita M."/>
            <person name="Kanazawa T."/>
            <person name="Kawai Y."/>
            <person name="Kawashima T."/>
            <person name="Kennedy M."/>
            <person name="Kinose K."/>
            <person name="Kinoshita T."/>
            <person name="Kohara Y."/>
            <person name="Koide E."/>
            <person name="Komatsu K."/>
            <person name="Kopischke S."/>
            <person name="Kubo M."/>
            <person name="Kyozuka J."/>
            <person name="Lagercrantz U."/>
            <person name="Lin S.S."/>
            <person name="Lindquist E."/>
            <person name="Lipzen A.M."/>
            <person name="Lu C.W."/>
            <person name="De Luna E."/>
            <person name="Martienssen R.A."/>
            <person name="Minamino N."/>
            <person name="Mizutani M."/>
            <person name="Mizutani M."/>
            <person name="Mochizuki N."/>
            <person name="Monte I."/>
            <person name="Mosher R."/>
            <person name="Nagasaki H."/>
            <person name="Nakagami H."/>
            <person name="Naramoto S."/>
            <person name="Nishitani K."/>
            <person name="Ohtani M."/>
            <person name="Okamoto T."/>
            <person name="Okumura M."/>
            <person name="Phillips J."/>
            <person name="Pollak B."/>
            <person name="Reinders A."/>
            <person name="Rovekamp M."/>
            <person name="Sano R."/>
            <person name="Sawa S."/>
            <person name="Schmid M.W."/>
            <person name="Shirakawa M."/>
            <person name="Solano R."/>
            <person name="Spunde A."/>
            <person name="Suetsugu N."/>
            <person name="Sugano S."/>
            <person name="Sugiyama A."/>
            <person name="Sun R."/>
            <person name="Suzuki Y."/>
            <person name="Takenaka M."/>
            <person name="Takezawa D."/>
            <person name="Tomogane H."/>
            <person name="Tsuzuki M."/>
            <person name="Ueda T."/>
            <person name="Umeda M."/>
            <person name="Ward J.M."/>
            <person name="Watanabe Y."/>
            <person name="Yazaki K."/>
            <person name="Yokoyama R."/>
            <person name="Yoshitake Y."/>
            <person name="Yotsui I."/>
            <person name="Zachgo S."/>
            <person name="Schmutz J."/>
        </authorList>
    </citation>
    <scope>NUCLEOTIDE SEQUENCE [LARGE SCALE GENOMIC DNA]</scope>
    <source>
        <strain evidence="2">Tak-1</strain>
    </source>
</reference>
<protein>
    <submittedName>
        <fullName evidence="1">Uncharacterized protein</fullName>
    </submittedName>
</protein>
<dbReference type="Proteomes" id="UP000244005">
    <property type="component" value="Unassembled WGS sequence"/>
</dbReference>
<sequence length="78" mass="9554">MIKRLFQDSHQIRSRNTFLFSQKYFFSRSTIRPETTFEDWISLETCLLQIAFYEPYTQSSKLRKNKTHLMEESKIRII</sequence>
<organism evidence="1 2">
    <name type="scientific">Marchantia polymorpha</name>
    <name type="common">Common liverwort</name>
    <name type="synonym">Marchantia aquatica</name>
    <dbReference type="NCBI Taxonomy" id="3197"/>
    <lineage>
        <taxon>Eukaryota</taxon>
        <taxon>Viridiplantae</taxon>
        <taxon>Streptophyta</taxon>
        <taxon>Embryophyta</taxon>
        <taxon>Marchantiophyta</taxon>
        <taxon>Marchantiopsida</taxon>
        <taxon>Marchantiidae</taxon>
        <taxon>Marchantiales</taxon>
        <taxon>Marchantiaceae</taxon>
        <taxon>Marchantia</taxon>
    </lineage>
</organism>
<dbReference type="AlphaFoldDB" id="A0A2R6XLF4"/>
<gene>
    <name evidence="1" type="ORF">MARPO_0009s0043</name>
</gene>
<accession>A0A2R6XLF4</accession>